<dbReference type="SUPFAM" id="SSF51735">
    <property type="entry name" value="NAD(P)-binding Rossmann-fold domains"/>
    <property type="match status" value="1"/>
</dbReference>
<dbReference type="VEuPathDB" id="FungiDB:GMDG_05879"/>
<dbReference type="InterPro" id="IPR013149">
    <property type="entry name" value="ADH-like_C"/>
</dbReference>
<feature type="transmembrane region" description="Helical" evidence="6">
    <location>
        <begin position="212"/>
        <end position="232"/>
    </location>
</feature>
<keyword evidence="5" id="KW-0560">Oxidoreductase</keyword>
<feature type="transmembrane region" description="Helical" evidence="6">
    <location>
        <begin position="130"/>
        <end position="150"/>
    </location>
</feature>
<evidence type="ECO:0000256" key="6">
    <source>
        <dbReference type="SAM" id="Phobius"/>
    </source>
</evidence>
<dbReference type="PANTHER" id="PTHR43161:SF25">
    <property type="entry name" value="ALCOHOL DEHYDROGENASE, PUTATIVE (AFU_ORTHOLOGUE AFUA_1G14390)-RELATED"/>
    <property type="match status" value="1"/>
</dbReference>
<keyword evidence="3" id="KW-0479">Metal-binding</keyword>
<sequence length="401" mass="43812">MAGEPFPDPLAPGDMHNRQGITLGLFWKALCDYDLWPAYLIGFTWGTPFQPVAAYLTLFETNLLVIPGSVLTLLQLLFWTCRLGQPQCRLGTSRTVGTALYNMFVQASSIVGSNIYRDDDKPNYRRGNKILLGFVAWNFALIIGTKYYYVWRNYTREKKWSVMTQEEKDTYLETTTDEGNKRLPPTLDPRLGALIEPLSVAMHTHRRAALPANSTILIIGAGAVGLLCAAVAKANGHRVILSDIQPLRIDFATKNAFADSSFVVPLTPRGDVAANLATVAMMAGELREKAKELGGVVDTVMECTGAEASLQTAILAARPGGKVMLVGMGTPVQTLPVSAAALREVDLLGVFRYAGLYREAAELVSEGKSGLPDLTNMVTHISQYWVWGREGRVCYCRAGSG</sequence>
<dbReference type="Proteomes" id="UP000011064">
    <property type="component" value="Unassembled WGS sequence"/>
</dbReference>
<evidence type="ECO:0000256" key="3">
    <source>
        <dbReference type="ARBA" id="ARBA00022723"/>
    </source>
</evidence>
<dbReference type="STRING" id="658429.L8FRD2"/>
<comment type="similarity">
    <text evidence="2">Belongs to the zinc-containing alcohol dehydrogenase family.</text>
</comment>
<dbReference type="GO" id="GO:0046872">
    <property type="term" value="F:metal ion binding"/>
    <property type="evidence" value="ECO:0007669"/>
    <property type="project" value="UniProtKB-KW"/>
</dbReference>
<evidence type="ECO:0000256" key="1">
    <source>
        <dbReference type="ARBA" id="ARBA00001947"/>
    </source>
</evidence>
<dbReference type="GO" id="GO:0006062">
    <property type="term" value="P:sorbitol catabolic process"/>
    <property type="evidence" value="ECO:0007669"/>
    <property type="project" value="TreeGrafter"/>
</dbReference>
<dbReference type="HOGENOM" id="CLU_687217_0_0_1"/>
<dbReference type="GO" id="GO:0003939">
    <property type="term" value="F:L-iditol 2-dehydrogenase (NAD+) activity"/>
    <property type="evidence" value="ECO:0007669"/>
    <property type="project" value="TreeGrafter"/>
</dbReference>
<dbReference type="EMBL" id="GL573301">
    <property type="protein sequence ID" value="ELR03028.1"/>
    <property type="molecule type" value="Genomic_DNA"/>
</dbReference>
<protein>
    <recommendedName>
        <fullName evidence="7">Alcohol dehydrogenase-like C-terminal domain-containing protein</fullName>
    </recommendedName>
</protein>
<evidence type="ECO:0000256" key="2">
    <source>
        <dbReference type="ARBA" id="ARBA00008072"/>
    </source>
</evidence>
<feature type="transmembrane region" description="Helical" evidence="6">
    <location>
        <begin position="52"/>
        <end position="79"/>
    </location>
</feature>
<keyword evidence="9" id="KW-1185">Reference proteome</keyword>
<keyword evidence="4" id="KW-0862">Zinc</keyword>
<proteinExistence type="inferred from homology"/>
<name>L8FRD2_PSED2</name>
<evidence type="ECO:0000259" key="7">
    <source>
        <dbReference type="Pfam" id="PF00107"/>
    </source>
</evidence>
<dbReference type="AlphaFoldDB" id="L8FRD2"/>
<dbReference type="Pfam" id="PF00107">
    <property type="entry name" value="ADH_zinc_N"/>
    <property type="match status" value="1"/>
</dbReference>
<dbReference type="Gene3D" id="3.90.180.10">
    <property type="entry name" value="Medium-chain alcohol dehydrogenases, catalytic domain"/>
    <property type="match status" value="1"/>
</dbReference>
<organism evidence="8 9">
    <name type="scientific">Pseudogymnoascus destructans (strain ATCC MYA-4855 / 20631-21)</name>
    <name type="common">Bat white-nose syndrome fungus</name>
    <name type="synonym">Geomyces destructans</name>
    <dbReference type="NCBI Taxonomy" id="658429"/>
    <lineage>
        <taxon>Eukaryota</taxon>
        <taxon>Fungi</taxon>
        <taxon>Dikarya</taxon>
        <taxon>Ascomycota</taxon>
        <taxon>Pezizomycotina</taxon>
        <taxon>Leotiomycetes</taxon>
        <taxon>Thelebolales</taxon>
        <taxon>Thelebolaceae</taxon>
        <taxon>Pseudogymnoascus</taxon>
    </lineage>
</organism>
<dbReference type="InParanoid" id="L8FRD2"/>
<keyword evidence="6" id="KW-0472">Membrane</keyword>
<reference evidence="9" key="1">
    <citation type="submission" date="2010-09" db="EMBL/GenBank/DDBJ databases">
        <title>The genome sequence of Geomyces destructans 20631-21.</title>
        <authorList>
            <consortium name="The Broad Institute Genome Sequencing Platform"/>
            <person name="Cuomo C.A."/>
            <person name="Blehert D.S."/>
            <person name="Lorch J.M."/>
            <person name="Young S.K."/>
            <person name="Zeng Q."/>
            <person name="Gargeya S."/>
            <person name="Fitzgerald M."/>
            <person name="Haas B."/>
            <person name="Abouelleil A."/>
            <person name="Alvarado L."/>
            <person name="Arachchi H.M."/>
            <person name="Berlin A."/>
            <person name="Brown A."/>
            <person name="Chapman S.B."/>
            <person name="Chen Z."/>
            <person name="Dunbar C."/>
            <person name="Freedman E."/>
            <person name="Gearin G."/>
            <person name="Gellesch M."/>
            <person name="Goldberg J."/>
            <person name="Griggs A."/>
            <person name="Gujja S."/>
            <person name="Heiman D."/>
            <person name="Howarth C."/>
            <person name="Larson L."/>
            <person name="Lui A."/>
            <person name="MacDonald P.J.P."/>
            <person name="Montmayeur A."/>
            <person name="Murphy C."/>
            <person name="Neiman D."/>
            <person name="Pearson M."/>
            <person name="Priest M."/>
            <person name="Roberts A."/>
            <person name="Saif S."/>
            <person name="Shea T."/>
            <person name="Shenoy N."/>
            <person name="Sisk P."/>
            <person name="Stolte C."/>
            <person name="Sykes S."/>
            <person name="Wortman J."/>
            <person name="Nusbaum C."/>
            <person name="Birren B."/>
        </authorList>
    </citation>
    <scope>NUCLEOTIDE SEQUENCE [LARGE SCALE GENOMIC DNA]</scope>
    <source>
        <strain evidence="9">ATCC MYA-4855 / 20631-21</strain>
    </source>
</reference>
<evidence type="ECO:0000313" key="9">
    <source>
        <dbReference type="Proteomes" id="UP000011064"/>
    </source>
</evidence>
<feature type="domain" description="Alcohol dehydrogenase-like C-terminal" evidence="7">
    <location>
        <begin position="223"/>
        <end position="365"/>
    </location>
</feature>
<dbReference type="Gene3D" id="3.40.50.720">
    <property type="entry name" value="NAD(P)-binding Rossmann-like Domain"/>
    <property type="match status" value="1"/>
</dbReference>
<comment type="cofactor">
    <cofactor evidence="1">
        <name>Zn(2+)</name>
        <dbReference type="ChEBI" id="CHEBI:29105"/>
    </cofactor>
</comment>
<gene>
    <name evidence="8" type="ORF">GMDG_05879</name>
</gene>
<keyword evidence="6" id="KW-0812">Transmembrane</keyword>
<keyword evidence="6" id="KW-1133">Transmembrane helix</keyword>
<evidence type="ECO:0000256" key="5">
    <source>
        <dbReference type="ARBA" id="ARBA00023002"/>
    </source>
</evidence>
<dbReference type="OrthoDB" id="5363962at2759"/>
<evidence type="ECO:0000256" key="4">
    <source>
        <dbReference type="ARBA" id="ARBA00022833"/>
    </source>
</evidence>
<accession>L8FRD2</accession>
<dbReference type="InterPro" id="IPR036291">
    <property type="entry name" value="NAD(P)-bd_dom_sf"/>
</dbReference>
<dbReference type="PANTHER" id="PTHR43161">
    <property type="entry name" value="SORBITOL DEHYDROGENASE"/>
    <property type="match status" value="1"/>
</dbReference>
<evidence type="ECO:0000313" key="8">
    <source>
        <dbReference type="EMBL" id="ELR03028.1"/>
    </source>
</evidence>